<reference evidence="3 4" key="1">
    <citation type="submission" date="2023-10" db="EMBL/GenBank/DDBJ databases">
        <title>Draft genome sequence of Xylaria bambusicola isolate GMP-LS, the root and basal stem rot pathogen of sugarcane in Indonesia.</title>
        <authorList>
            <person name="Selvaraj P."/>
            <person name="Muralishankar V."/>
            <person name="Muruganantham S."/>
            <person name="Sp S."/>
            <person name="Haryani S."/>
            <person name="Lau K.J.X."/>
            <person name="Naqvi N.I."/>
        </authorList>
    </citation>
    <scope>NUCLEOTIDE SEQUENCE [LARGE SCALE GENOMIC DNA]</scope>
    <source>
        <strain evidence="3">GMP-LS</strain>
    </source>
</reference>
<keyword evidence="4" id="KW-1185">Reference proteome</keyword>
<sequence>MASTAAPVAISTPTKKTPTTTPTKASATPVTDSPGTWRHPRIEEITRRQEASTFTEKNVKRILINIALLASLFFLLPVVKKALPPKRSAPQYVITPCRISFT</sequence>
<keyword evidence="2" id="KW-0472">Membrane</keyword>
<feature type="transmembrane region" description="Helical" evidence="2">
    <location>
        <begin position="62"/>
        <end position="79"/>
    </location>
</feature>
<accession>A0AAN7UZT6</accession>
<organism evidence="3 4">
    <name type="scientific">Xylaria bambusicola</name>
    <dbReference type="NCBI Taxonomy" id="326684"/>
    <lineage>
        <taxon>Eukaryota</taxon>
        <taxon>Fungi</taxon>
        <taxon>Dikarya</taxon>
        <taxon>Ascomycota</taxon>
        <taxon>Pezizomycotina</taxon>
        <taxon>Sordariomycetes</taxon>
        <taxon>Xylariomycetidae</taxon>
        <taxon>Xylariales</taxon>
        <taxon>Xylariaceae</taxon>
        <taxon>Xylaria</taxon>
    </lineage>
</organism>
<feature type="region of interest" description="Disordered" evidence="1">
    <location>
        <begin position="1"/>
        <end position="39"/>
    </location>
</feature>
<dbReference type="AlphaFoldDB" id="A0AAN7UZT6"/>
<keyword evidence="2" id="KW-1133">Transmembrane helix</keyword>
<proteinExistence type="predicted"/>
<name>A0AAN7UZT6_9PEZI</name>
<comment type="caution">
    <text evidence="3">The sequence shown here is derived from an EMBL/GenBank/DDBJ whole genome shotgun (WGS) entry which is preliminary data.</text>
</comment>
<dbReference type="Proteomes" id="UP001305414">
    <property type="component" value="Unassembled WGS sequence"/>
</dbReference>
<evidence type="ECO:0000313" key="3">
    <source>
        <dbReference type="EMBL" id="KAK5631099.1"/>
    </source>
</evidence>
<evidence type="ECO:0000313" key="4">
    <source>
        <dbReference type="Proteomes" id="UP001305414"/>
    </source>
</evidence>
<dbReference type="EMBL" id="JAWHQM010000018">
    <property type="protein sequence ID" value="KAK5631099.1"/>
    <property type="molecule type" value="Genomic_DNA"/>
</dbReference>
<protein>
    <submittedName>
        <fullName evidence="3">Uncharacterized protein</fullName>
    </submittedName>
</protein>
<gene>
    <name evidence="3" type="ORF">RRF57_006814</name>
</gene>
<evidence type="ECO:0000256" key="2">
    <source>
        <dbReference type="SAM" id="Phobius"/>
    </source>
</evidence>
<keyword evidence="2" id="KW-0812">Transmembrane</keyword>
<evidence type="ECO:0000256" key="1">
    <source>
        <dbReference type="SAM" id="MobiDB-lite"/>
    </source>
</evidence>
<feature type="compositionally biased region" description="Low complexity" evidence="1">
    <location>
        <begin position="11"/>
        <end position="29"/>
    </location>
</feature>